<dbReference type="OrthoDB" id="9815944at2"/>
<dbReference type="KEGG" id="bcad:DBX24_01650"/>
<protein>
    <submittedName>
        <fullName evidence="3">DUF4357 domain-containing protein</fullName>
    </submittedName>
</protein>
<feature type="region of interest" description="Disordered" evidence="2">
    <location>
        <begin position="575"/>
        <end position="614"/>
    </location>
</feature>
<evidence type="ECO:0000256" key="1">
    <source>
        <dbReference type="SAM" id="Coils"/>
    </source>
</evidence>
<dbReference type="InterPro" id="IPR003959">
    <property type="entry name" value="ATPase_AAA_core"/>
</dbReference>
<sequence length="735" mass="85256">MRIKEIKIANKAFKNLDVSLENNTSGVMAFIGNNGSGKSNLLEAISAIFKHLYDKKEKDIPFNFSLTYIIGSSKDIVKITKKGSSVTTEINSQSKSDPYNYLPKQIVAIYSGEEDRLWKKYYLPTYQEYIAKIGVETYNNMPKMLYINKFYWHISLLCLLLNQFNNLEDTFCSEILGIENTNSIKFSFNKANYKSYKDSIVKQFISKIDKKQEYTLEELRTIIEQEGYTLIDVYKFFYIAFTPVDQKMLQDIVIKYNNENLEIEDFSEGEKKMILIKAALEFAAQEDSLFILDEPDAHIHLSNKMQIKKVLEEYEQNRQVIITTHSPTLTDCLENESIYMLDRGKLISAEKQKVLESISGEFWNRFQQNTFISSKSPIILLVEGKLDKIHINNAYRALKEEYPNLNFDIFCLNSETKIQPFLSGLYESDFETDKLYIGLFDREKKLLDNLKNPKNYQPVEGKNFFRIIENNNKKNTNYFVTVLPEIEGKKCDCSIEMMYEYLRWEEAYQRAVKNTLGKTQNKSISEYSEDVLQDAKNILSENSNSFEKGDFKNFRKLFDLIREIAQYAKTLKDNTITNEKPKNTESNTPKSVPQANVLPQNTIEKTKNTEPNTPKSVLRAKVLPQNTIEVVLKTQNVDALAWYNTQSGEITLKKGSKLALKVVDSYKKQEKQRLKELKKIAEQTENNYILKEDKKCKSVSGAACFTLGRTANGWKEWVIKENNKILDVVRNTKKD</sequence>
<dbReference type="SUPFAM" id="SSF52540">
    <property type="entry name" value="P-loop containing nucleoside triphosphate hydrolases"/>
    <property type="match status" value="1"/>
</dbReference>
<dbReference type="EMBL" id="CP029149">
    <property type="protein sequence ID" value="QHN64685.1"/>
    <property type="molecule type" value="Genomic_DNA"/>
</dbReference>
<dbReference type="GO" id="GO:0005524">
    <property type="term" value="F:ATP binding"/>
    <property type="evidence" value="ECO:0007669"/>
    <property type="project" value="InterPro"/>
</dbReference>
<feature type="coiled-coil region" evidence="1">
    <location>
        <begin position="667"/>
        <end position="694"/>
    </location>
</feature>
<proteinExistence type="predicted"/>
<accession>A0A6P1QSM6</accession>
<reference evidence="3 4" key="1">
    <citation type="submission" date="2018-04" db="EMBL/GenBank/DDBJ databases">
        <title>Characteristic and Complete Genome Sequencing of A Novel Member of Infective Endocarditis Causative Bacteria: Bergeyella cardium QL-PH.</title>
        <authorList>
            <person name="Pan H."/>
            <person name="Sun E."/>
            <person name="Zhang Y."/>
        </authorList>
    </citation>
    <scope>NUCLEOTIDE SEQUENCE [LARGE SCALE GENOMIC DNA]</scope>
    <source>
        <strain evidence="3 4">HPQL</strain>
    </source>
</reference>
<keyword evidence="4" id="KW-1185">Reference proteome</keyword>
<name>A0A6P1QSM6_9FLAO</name>
<dbReference type="SMART" id="SM00382">
    <property type="entry name" value="AAA"/>
    <property type="match status" value="1"/>
</dbReference>
<dbReference type="Gene3D" id="3.40.50.300">
    <property type="entry name" value="P-loop containing nucleotide triphosphate hydrolases"/>
    <property type="match status" value="1"/>
</dbReference>
<dbReference type="Pfam" id="PF13304">
    <property type="entry name" value="AAA_21"/>
    <property type="match status" value="1"/>
</dbReference>
<evidence type="ECO:0000313" key="4">
    <source>
        <dbReference type="Proteomes" id="UP000464318"/>
    </source>
</evidence>
<evidence type="ECO:0000256" key="2">
    <source>
        <dbReference type="SAM" id="MobiDB-lite"/>
    </source>
</evidence>
<evidence type="ECO:0000313" key="3">
    <source>
        <dbReference type="EMBL" id="QHN64685.1"/>
    </source>
</evidence>
<dbReference type="InterPro" id="IPR003593">
    <property type="entry name" value="AAA+_ATPase"/>
</dbReference>
<dbReference type="Proteomes" id="UP000464318">
    <property type="component" value="Chromosome"/>
</dbReference>
<dbReference type="PANTHER" id="PTHR43581:SF4">
    <property type="entry name" value="ATP_GTP PHOSPHATASE"/>
    <property type="match status" value="1"/>
</dbReference>
<organism evidence="3 4">
    <name type="scientific">Bergeyella cardium</name>
    <dbReference type="NCBI Taxonomy" id="1585976"/>
    <lineage>
        <taxon>Bacteria</taxon>
        <taxon>Pseudomonadati</taxon>
        <taxon>Bacteroidota</taxon>
        <taxon>Flavobacteriia</taxon>
        <taxon>Flavobacteriales</taxon>
        <taxon>Weeksellaceae</taxon>
        <taxon>Bergeyella</taxon>
    </lineage>
</organism>
<dbReference type="GO" id="GO:0016887">
    <property type="term" value="F:ATP hydrolysis activity"/>
    <property type="evidence" value="ECO:0007669"/>
    <property type="project" value="InterPro"/>
</dbReference>
<dbReference type="AlphaFoldDB" id="A0A6P1QSM6"/>
<dbReference type="Pfam" id="PF14267">
    <property type="entry name" value="DUF4357"/>
    <property type="match status" value="1"/>
</dbReference>
<keyword evidence="1" id="KW-0175">Coiled coil</keyword>
<dbReference type="RefSeq" id="WP_160223773.1">
    <property type="nucleotide sequence ID" value="NZ_CP029149.1"/>
</dbReference>
<dbReference type="InterPro" id="IPR051396">
    <property type="entry name" value="Bact_Antivir_Def_Nuclease"/>
</dbReference>
<dbReference type="InterPro" id="IPR025579">
    <property type="entry name" value="DUF4357"/>
</dbReference>
<dbReference type="CDD" id="cd00267">
    <property type="entry name" value="ABC_ATPase"/>
    <property type="match status" value="1"/>
</dbReference>
<dbReference type="InterPro" id="IPR027417">
    <property type="entry name" value="P-loop_NTPase"/>
</dbReference>
<dbReference type="PANTHER" id="PTHR43581">
    <property type="entry name" value="ATP/GTP PHOSPHATASE"/>
    <property type="match status" value="1"/>
</dbReference>
<gene>
    <name evidence="3" type="ORF">DBX24_01650</name>
</gene>